<dbReference type="RefSeq" id="WP_154786050.1">
    <property type="nucleotide sequence ID" value="NZ_WMBB01000001.1"/>
</dbReference>
<gene>
    <name evidence="1" type="ORF">GLP40_01945</name>
</gene>
<name>A0A6I3KNI3_9NOCA</name>
<reference evidence="1 2" key="1">
    <citation type="submission" date="2019-11" db="EMBL/GenBank/DDBJ databases">
        <title>Nocardia sp. nov. CT2-14 isolated from soil.</title>
        <authorList>
            <person name="Kanchanasin P."/>
            <person name="Tanasupawat S."/>
            <person name="Yuki M."/>
            <person name="Kudo T."/>
        </authorList>
    </citation>
    <scope>NUCLEOTIDE SEQUENCE [LARGE SCALE GENOMIC DNA]</scope>
    <source>
        <strain evidence="1 2">CT2-14</strain>
    </source>
</reference>
<organism evidence="1 2">
    <name type="scientific">Nocardia aurantiaca</name>
    <dbReference type="NCBI Taxonomy" id="2675850"/>
    <lineage>
        <taxon>Bacteria</taxon>
        <taxon>Bacillati</taxon>
        <taxon>Actinomycetota</taxon>
        <taxon>Actinomycetes</taxon>
        <taxon>Mycobacteriales</taxon>
        <taxon>Nocardiaceae</taxon>
        <taxon>Nocardia</taxon>
    </lineage>
</organism>
<keyword evidence="2" id="KW-1185">Reference proteome</keyword>
<evidence type="ECO:0000313" key="2">
    <source>
        <dbReference type="Proteomes" id="UP000432464"/>
    </source>
</evidence>
<protein>
    <submittedName>
        <fullName evidence="1">Uncharacterized protein</fullName>
    </submittedName>
</protein>
<dbReference type="Proteomes" id="UP000432464">
    <property type="component" value="Unassembled WGS sequence"/>
</dbReference>
<proteinExistence type="predicted"/>
<dbReference type="AlphaFoldDB" id="A0A6I3KNI3"/>
<accession>A0A6I3KNI3</accession>
<sequence>MIGRALYYIADDAGDRSLIVLDAAGGVRRRIQPAVSEAKWAARMTRGRMSSIELSN</sequence>
<dbReference type="EMBL" id="WMBB01000001">
    <property type="protein sequence ID" value="MTE11552.1"/>
    <property type="molecule type" value="Genomic_DNA"/>
</dbReference>
<evidence type="ECO:0000313" key="1">
    <source>
        <dbReference type="EMBL" id="MTE11552.1"/>
    </source>
</evidence>
<comment type="caution">
    <text evidence="1">The sequence shown here is derived from an EMBL/GenBank/DDBJ whole genome shotgun (WGS) entry which is preliminary data.</text>
</comment>